<evidence type="ECO:0000313" key="2">
    <source>
        <dbReference type="EMBL" id="SIR23967.1"/>
    </source>
</evidence>
<feature type="region of interest" description="Disordered" evidence="1">
    <location>
        <begin position="35"/>
        <end position="83"/>
    </location>
</feature>
<evidence type="ECO:0000256" key="1">
    <source>
        <dbReference type="SAM" id="MobiDB-lite"/>
    </source>
</evidence>
<keyword evidence="4" id="KW-1185">Reference proteome</keyword>
<accession>A0A381FAC9</accession>
<proteinExistence type="predicted"/>
<reference evidence="2 4" key="1">
    <citation type="submission" date="2017-01" db="EMBL/GenBank/DDBJ databases">
        <authorList>
            <person name="Varghese N."/>
            <person name="Submissions S."/>
        </authorList>
    </citation>
    <scope>NUCLEOTIDE SEQUENCE [LARGE SCALE GENOMIC DNA]</scope>
    <source>
        <strain evidence="2 4">ATCC 27950</strain>
    </source>
</reference>
<organism evidence="3 5">
    <name type="scientific">Chryseobacterium indoltheticum</name>
    <dbReference type="NCBI Taxonomy" id="254"/>
    <lineage>
        <taxon>Bacteria</taxon>
        <taxon>Pseudomonadati</taxon>
        <taxon>Bacteroidota</taxon>
        <taxon>Flavobacteriia</taxon>
        <taxon>Flavobacteriales</taxon>
        <taxon>Weeksellaceae</taxon>
        <taxon>Chryseobacterium group</taxon>
        <taxon>Chryseobacterium</taxon>
    </lineage>
</organism>
<dbReference type="GeneID" id="303673502"/>
<dbReference type="RefSeq" id="WP_076562336.1">
    <property type="nucleotide sequence ID" value="NZ_CP033929.1"/>
</dbReference>
<dbReference type="Proteomes" id="UP000185725">
    <property type="component" value="Unassembled WGS sequence"/>
</dbReference>
<sequence length="83" mass="9276">MNYTVGAYSFNPGKKFKSNNEAVKHVQERYPHLTEDEIVKNLKPSINDESNQSTGTIKESSEGEKANTKTGERSSDRKQAGKD</sequence>
<dbReference type="Proteomes" id="UP000255231">
    <property type="component" value="Unassembled WGS sequence"/>
</dbReference>
<evidence type="ECO:0000313" key="5">
    <source>
        <dbReference type="Proteomes" id="UP000255231"/>
    </source>
</evidence>
<name>A0A381FAC9_9FLAO</name>
<feature type="compositionally biased region" description="Basic and acidic residues" evidence="1">
    <location>
        <begin position="59"/>
        <end position="83"/>
    </location>
</feature>
<gene>
    <name evidence="3" type="ORF">NCTC13560_02071</name>
    <name evidence="2" type="ORF">SAMN05421682_11580</name>
</gene>
<evidence type="ECO:0000313" key="4">
    <source>
        <dbReference type="Proteomes" id="UP000185725"/>
    </source>
</evidence>
<feature type="compositionally biased region" description="Polar residues" evidence="1">
    <location>
        <begin position="47"/>
        <end position="58"/>
    </location>
</feature>
<dbReference type="EMBL" id="FTMF01000015">
    <property type="protein sequence ID" value="SIR23967.1"/>
    <property type="molecule type" value="Genomic_DNA"/>
</dbReference>
<dbReference type="AlphaFoldDB" id="A0A381FAC9"/>
<dbReference type="EMBL" id="UFVS01000001">
    <property type="protein sequence ID" value="SUX43536.1"/>
    <property type="molecule type" value="Genomic_DNA"/>
</dbReference>
<protein>
    <submittedName>
        <fullName evidence="3">Uncharacterized protein</fullName>
    </submittedName>
</protein>
<dbReference type="OrthoDB" id="1274760at2"/>
<reference evidence="3 5" key="2">
    <citation type="submission" date="2018-06" db="EMBL/GenBank/DDBJ databases">
        <authorList>
            <consortium name="Pathogen Informatics"/>
            <person name="Doyle S."/>
        </authorList>
    </citation>
    <scope>NUCLEOTIDE SEQUENCE [LARGE SCALE GENOMIC DNA]</scope>
    <source>
        <strain evidence="3 5">NCTC13560</strain>
    </source>
</reference>
<evidence type="ECO:0000313" key="3">
    <source>
        <dbReference type="EMBL" id="SUX43536.1"/>
    </source>
</evidence>
<dbReference type="KEGG" id="cil:EG358_07310"/>